<accession>A0A8J3ACA6</accession>
<organism evidence="10 11">
    <name type="scientific">Egicoccus halophilus</name>
    <dbReference type="NCBI Taxonomy" id="1670830"/>
    <lineage>
        <taxon>Bacteria</taxon>
        <taxon>Bacillati</taxon>
        <taxon>Actinomycetota</taxon>
        <taxon>Nitriliruptoria</taxon>
        <taxon>Egicoccales</taxon>
        <taxon>Egicoccaceae</taxon>
        <taxon>Egicoccus</taxon>
    </lineage>
</organism>
<dbReference type="SUPFAM" id="SSF51556">
    <property type="entry name" value="Metallo-dependent hydrolases"/>
    <property type="match status" value="1"/>
</dbReference>
<name>A0A8J3ACA6_9ACTN</name>
<dbReference type="PANTHER" id="PTHR11113">
    <property type="entry name" value="N-ACETYLGLUCOSAMINE-6-PHOSPHATE DEACETYLASE"/>
    <property type="match status" value="1"/>
</dbReference>
<evidence type="ECO:0000313" key="10">
    <source>
        <dbReference type="EMBL" id="GGI08420.1"/>
    </source>
</evidence>
<feature type="binding site" evidence="7">
    <location>
        <begin position="209"/>
        <end position="210"/>
    </location>
    <ligand>
        <name>substrate</name>
    </ligand>
</feature>
<feature type="binding site" evidence="8">
    <location>
        <position position="206"/>
    </location>
    <ligand>
        <name>Zn(2+)</name>
        <dbReference type="ChEBI" id="CHEBI:29105"/>
    </ligand>
</feature>
<dbReference type="GO" id="GO:0046872">
    <property type="term" value="F:metal ion binding"/>
    <property type="evidence" value="ECO:0007669"/>
    <property type="project" value="UniProtKB-KW"/>
</dbReference>
<evidence type="ECO:0000256" key="8">
    <source>
        <dbReference type="PIRSR" id="PIRSR038994-3"/>
    </source>
</evidence>
<dbReference type="RefSeq" id="WP_130650148.1">
    <property type="nucleotide sequence ID" value="NZ_BMHA01000011.1"/>
</dbReference>
<protein>
    <submittedName>
        <fullName evidence="10">N-acetylglucosamine-6-phosphate deacetylase</fullName>
    </submittedName>
</protein>
<feature type="binding site" evidence="8">
    <location>
        <position position="121"/>
    </location>
    <ligand>
        <name>Zn(2+)</name>
        <dbReference type="ChEBI" id="CHEBI:29105"/>
    </ligand>
</feature>
<dbReference type="NCBIfam" id="TIGR00221">
    <property type="entry name" value="nagA"/>
    <property type="match status" value="1"/>
</dbReference>
<dbReference type="AlphaFoldDB" id="A0A8J3ACA6"/>
<evidence type="ECO:0000256" key="6">
    <source>
        <dbReference type="PIRSR" id="PIRSR038994-1"/>
    </source>
</evidence>
<dbReference type="GO" id="GO:0008448">
    <property type="term" value="F:N-acetylglucosamine-6-phosphate deacetylase activity"/>
    <property type="evidence" value="ECO:0007669"/>
    <property type="project" value="InterPro"/>
</dbReference>
<dbReference type="InterPro" id="IPR032466">
    <property type="entry name" value="Metal_Hydrolase"/>
</dbReference>
<evidence type="ECO:0000256" key="4">
    <source>
        <dbReference type="ARBA" id="ARBA00023277"/>
    </source>
</evidence>
<dbReference type="Gene3D" id="3.20.20.140">
    <property type="entry name" value="Metal-dependent hydrolases"/>
    <property type="match status" value="1"/>
</dbReference>
<feature type="binding site" evidence="8">
    <location>
        <position position="185"/>
    </location>
    <ligand>
        <name>Zn(2+)</name>
        <dbReference type="ChEBI" id="CHEBI:29105"/>
    </ligand>
</feature>
<sequence>MRLGVDAVVDGGVRRPGDVEVVDDRVVAVGLSPAGTGLIAARGYVDLQVNGFAGVDLLAADEDAVRAAARAQAATGVQAWQPTLITADETDTRRALRTLTAVAAEGGTAGRGGGILGVHLEGPFLSSEKLGTHPAEHRRDPDPARLDRLLAAGPVTYVTLAPELPGALDLVRMLVARGIVVSLGHSAADAAAAHAGFDAGARTVTHLFNAMTPFTPRRPGLAGAALSRDDVVVQVIVDGHHLAPETVRLAFLAARGRVALVTDAIAAAGRGDGTYRLGDVEVTVADDAVRRADGTLAGSALTMPEAVANTVALGVPLPEAVAAATVVPATLVGRPELAALRPGAPADLVVLDDAGRLHRTLAAGQEPSAA</sequence>
<evidence type="ECO:0000256" key="7">
    <source>
        <dbReference type="PIRSR" id="PIRSR038994-2"/>
    </source>
</evidence>
<dbReference type="InterPro" id="IPR003764">
    <property type="entry name" value="GlcNAc_6-P_deAcase"/>
</dbReference>
<reference evidence="10" key="2">
    <citation type="submission" date="2020-09" db="EMBL/GenBank/DDBJ databases">
        <authorList>
            <person name="Sun Q."/>
            <person name="Zhou Y."/>
        </authorList>
    </citation>
    <scope>NUCLEOTIDE SEQUENCE</scope>
    <source>
        <strain evidence="10">CGMCC 1.14988</strain>
    </source>
</reference>
<comment type="caution">
    <text evidence="10">The sequence shown here is derived from an EMBL/GenBank/DDBJ whole genome shotgun (WGS) entry which is preliminary data.</text>
</comment>
<dbReference type="PIRSF" id="PIRSF038994">
    <property type="entry name" value="NagA"/>
    <property type="match status" value="1"/>
</dbReference>
<evidence type="ECO:0000256" key="3">
    <source>
        <dbReference type="ARBA" id="ARBA00022801"/>
    </source>
</evidence>
<dbReference type="OrthoDB" id="9776488at2"/>
<feature type="domain" description="Amidohydrolase-related" evidence="9">
    <location>
        <begin position="115"/>
        <end position="353"/>
    </location>
</feature>
<comment type="cofactor">
    <cofactor evidence="8">
        <name>a divalent metal cation</name>
        <dbReference type="ChEBI" id="CHEBI:60240"/>
    </cofactor>
    <text evidence="8">Binds 1 divalent metal cation per subunit.</text>
</comment>
<feature type="binding site" evidence="7">
    <location>
        <begin position="296"/>
        <end position="298"/>
    </location>
    <ligand>
        <name>substrate</name>
    </ligand>
</feature>
<gene>
    <name evidence="10" type="ORF">GCM10011354_29000</name>
</gene>
<feature type="binding site" evidence="7">
    <location>
        <position position="132"/>
    </location>
    <ligand>
        <name>substrate</name>
    </ligand>
</feature>
<evidence type="ECO:0000256" key="1">
    <source>
        <dbReference type="ARBA" id="ARBA00010716"/>
    </source>
</evidence>
<feature type="active site" description="Proton donor/acceptor" evidence="6">
    <location>
        <position position="263"/>
    </location>
</feature>
<dbReference type="EMBL" id="BMHA01000011">
    <property type="protein sequence ID" value="GGI08420.1"/>
    <property type="molecule type" value="Genomic_DNA"/>
</dbReference>
<feature type="binding site" evidence="7">
    <location>
        <position position="241"/>
    </location>
    <ligand>
        <name>substrate</name>
    </ligand>
</feature>
<dbReference type="Proteomes" id="UP000650511">
    <property type="component" value="Unassembled WGS sequence"/>
</dbReference>
<feature type="binding site" evidence="7">
    <location>
        <position position="217"/>
    </location>
    <ligand>
        <name>substrate</name>
    </ligand>
</feature>
<proteinExistence type="inferred from homology"/>
<dbReference type="Pfam" id="PF01979">
    <property type="entry name" value="Amidohydro_1"/>
    <property type="match status" value="1"/>
</dbReference>
<dbReference type="PANTHER" id="PTHR11113:SF14">
    <property type="entry name" value="N-ACETYLGLUCOSAMINE-6-PHOSPHATE DEACETYLASE"/>
    <property type="match status" value="1"/>
</dbReference>
<keyword evidence="4 5" id="KW-0119">Carbohydrate metabolism</keyword>
<comment type="similarity">
    <text evidence="1 5">Belongs to the metallo-dependent hydrolases superfamily. NagA family.</text>
</comment>
<evidence type="ECO:0000256" key="2">
    <source>
        <dbReference type="ARBA" id="ARBA00022723"/>
    </source>
</evidence>
<reference evidence="10" key="1">
    <citation type="journal article" date="2014" name="Int. J. Syst. Evol. Microbiol.">
        <title>Complete genome sequence of Corynebacterium casei LMG S-19264T (=DSM 44701T), isolated from a smear-ripened cheese.</title>
        <authorList>
            <consortium name="US DOE Joint Genome Institute (JGI-PGF)"/>
            <person name="Walter F."/>
            <person name="Albersmeier A."/>
            <person name="Kalinowski J."/>
            <person name="Ruckert C."/>
        </authorList>
    </citation>
    <scope>NUCLEOTIDE SEQUENCE</scope>
    <source>
        <strain evidence="10">CGMCC 1.14988</strain>
    </source>
</reference>
<evidence type="ECO:0000313" key="11">
    <source>
        <dbReference type="Proteomes" id="UP000650511"/>
    </source>
</evidence>
<keyword evidence="11" id="KW-1185">Reference proteome</keyword>
<evidence type="ECO:0000256" key="5">
    <source>
        <dbReference type="PIRNR" id="PIRNR038994"/>
    </source>
</evidence>
<dbReference type="InterPro" id="IPR011059">
    <property type="entry name" value="Metal-dep_hydrolase_composite"/>
</dbReference>
<evidence type="ECO:0000259" key="9">
    <source>
        <dbReference type="Pfam" id="PF01979"/>
    </source>
</evidence>
<dbReference type="InterPro" id="IPR006680">
    <property type="entry name" value="Amidohydro-rel"/>
</dbReference>
<dbReference type="GO" id="GO:0006046">
    <property type="term" value="P:N-acetylglucosamine catabolic process"/>
    <property type="evidence" value="ECO:0007669"/>
    <property type="project" value="TreeGrafter"/>
</dbReference>
<keyword evidence="3 5" id="KW-0378">Hydrolase</keyword>
<keyword evidence="2 8" id="KW-0479">Metal-binding</keyword>
<dbReference type="Gene3D" id="2.30.40.10">
    <property type="entry name" value="Urease, subunit C, domain 1"/>
    <property type="match status" value="1"/>
</dbReference>